<dbReference type="PANTHER" id="PTHR20854">
    <property type="entry name" value="INOSITOL MONOPHOSPHATASE"/>
    <property type="match status" value="1"/>
</dbReference>
<evidence type="ECO:0000313" key="10">
    <source>
        <dbReference type="Proteomes" id="UP000034022"/>
    </source>
</evidence>
<dbReference type="Gene3D" id="3.40.190.80">
    <property type="match status" value="1"/>
</dbReference>
<dbReference type="FunFam" id="3.30.540.10:FF:000003">
    <property type="entry name" value="Inositol-1-monophosphatase"/>
    <property type="match status" value="1"/>
</dbReference>
<dbReference type="InterPro" id="IPR033942">
    <property type="entry name" value="IMPase"/>
</dbReference>
<evidence type="ECO:0000256" key="8">
    <source>
        <dbReference type="RuleBase" id="RU364068"/>
    </source>
</evidence>
<dbReference type="Pfam" id="PF00459">
    <property type="entry name" value="Inositol_P"/>
    <property type="match status" value="1"/>
</dbReference>
<dbReference type="GO" id="GO:0046854">
    <property type="term" value="P:phosphatidylinositol phosphate biosynthetic process"/>
    <property type="evidence" value="ECO:0007669"/>
    <property type="project" value="InterPro"/>
</dbReference>
<evidence type="ECO:0000256" key="4">
    <source>
        <dbReference type="ARBA" id="ARBA00022723"/>
    </source>
</evidence>
<evidence type="ECO:0000256" key="2">
    <source>
        <dbReference type="ARBA" id="ARBA00001946"/>
    </source>
</evidence>
<comment type="similarity">
    <text evidence="3 8">Belongs to the inositol monophosphatase superfamily.</text>
</comment>
<dbReference type="SUPFAM" id="SSF56655">
    <property type="entry name" value="Carbohydrate phosphatase"/>
    <property type="match status" value="1"/>
</dbReference>
<evidence type="ECO:0000256" key="3">
    <source>
        <dbReference type="ARBA" id="ARBA00009759"/>
    </source>
</evidence>
<dbReference type="Gene3D" id="3.30.540.10">
    <property type="entry name" value="Fructose-1,6-Bisphosphatase, subunit A, domain 1"/>
    <property type="match status" value="1"/>
</dbReference>
<dbReference type="AlphaFoldDB" id="A0A0G0K1S0"/>
<dbReference type="InterPro" id="IPR020583">
    <property type="entry name" value="Inositol_monoP_metal-BS"/>
</dbReference>
<dbReference type="PANTHER" id="PTHR20854:SF4">
    <property type="entry name" value="INOSITOL-1-MONOPHOSPHATASE-RELATED"/>
    <property type="match status" value="1"/>
</dbReference>
<dbReference type="PROSITE" id="PS00630">
    <property type="entry name" value="IMP_2"/>
    <property type="match status" value="1"/>
</dbReference>
<dbReference type="CDD" id="cd01639">
    <property type="entry name" value="IMPase"/>
    <property type="match status" value="1"/>
</dbReference>
<reference evidence="9 10" key="1">
    <citation type="journal article" date="2015" name="Nature">
        <title>rRNA introns, odd ribosomes, and small enigmatic genomes across a large radiation of phyla.</title>
        <authorList>
            <person name="Brown C.T."/>
            <person name="Hug L.A."/>
            <person name="Thomas B.C."/>
            <person name="Sharon I."/>
            <person name="Castelle C.J."/>
            <person name="Singh A."/>
            <person name="Wilkins M.J."/>
            <person name="Williams K.H."/>
            <person name="Banfield J.F."/>
        </authorList>
    </citation>
    <scope>NUCLEOTIDE SEQUENCE [LARGE SCALE GENOMIC DNA]</scope>
</reference>
<feature type="binding site" evidence="7">
    <location>
        <position position="84"/>
    </location>
    <ligand>
        <name>Mg(2+)</name>
        <dbReference type="ChEBI" id="CHEBI:18420"/>
        <label>1</label>
        <note>catalytic</note>
    </ligand>
</feature>
<gene>
    <name evidence="9" type="ORF">US91_C0014G0016</name>
</gene>
<name>A0A0G0K1S0_9BACT</name>
<keyword evidence="4 7" id="KW-0479">Metal-binding</keyword>
<dbReference type="PATRIC" id="fig|1618638.3.peg.1233"/>
<dbReference type="GO" id="GO:0008934">
    <property type="term" value="F:inositol monophosphate 1-phosphatase activity"/>
    <property type="evidence" value="ECO:0007669"/>
    <property type="project" value="InterPro"/>
</dbReference>
<evidence type="ECO:0000256" key="5">
    <source>
        <dbReference type="ARBA" id="ARBA00022801"/>
    </source>
</evidence>
<feature type="binding site" evidence="7">
    <location>
        <position position="86"/>
    </location>
    <ligand>
        <name>Mg(2+)</name>
        <dbReference type="ChEBI" id="CHEBI:18420"/>
        <label>1</label>
        <note>catalytic</note>
    </ligand>
</feature>
<comment type="cofactor">
    <cofactor evidence="2 7 8">
        <name>Mg(2+)</name>
        <dbReference type="ChEBI" id="CHEBI:18420"/>
    </cofactor>
</comment>
<dbReference type="GO" id="GO:0006020">
    <property type="term" value="P:inositol metabolic process"/>
    <property type="evidence" value="ECO:0007669"/>
    <property type="project" value="TreeGrafter"/>
</dbReference>
<dbReference type="InterPro" id="IPR000760">
    <property type="entry name" value="Inositol_monophosphatase-like"/>
</dbReference>
<evidence type="ECO:0000313" key="9">
    <source>
        <dbReference type="EMBL" id="KKQ69425.1"/>
    </source>
</evidence>
<evidence type="ECO:0000256" key="6">
    <source>
        <dbReference type="ARBA" id="ARBA00022842"/>
    </source>
</evidence>
<dbReference type="GO" id="GO:0007165">
    <property type="term" value="P:signal transduction"/>
    <property type="evidence" value="ECO:0007669"/>
    <property type="project" value="TreeGrafter"/>
</dbReference>
<accession>A0A0G0K1S0</accession>
<keyword evidence="6 7" id="KW-0460">Magnesium</keyword>
<sequence length="269" mass="29582">MHNKIKKVGLAAVQTAGDYAAKKYFVFKRSEAMFKQRKEIVTKVDLGSEKIIITAIKKNFPNANILSEESGEQNGDSGYLWVIDPIDGTTNFTIHNPLWAVSVGVFYNNEPIAGFIYAPVIKEMFTAYSGKGAFLNNKKIRISDAIKQKTIHTFCHGGRDIDISLAVDYYAKQKRSGLDCRQFGSASVDLAYVAAGRTESVVIPGAHSWDVAAGVLLVREAGGIVTDFSGKDWNLKSENIIGANKIVFKEILKNVKAITINNIQTDDVK</sequence>
<evidence type="ECO:0000256" key="7">
    <source>
        <dbReference type="PIRSR" id="PIRSR600760-2"/>
    </source>
</evidence>
<dbReference type="PRINTS" id="PR00377">
    <property type="entry name" value="IMPHPHTASES"/>
</dbReference>
<feature type="binding site" evidence="7">
    <location>
        <position position="210"/>
    </location>
    <ligand>
        <name>Mg(2+)</name>
        <dbReference type="ChEBI" id="CHEBI:18420"/>
        <label>1</label>
        <note>catalytic</note>
    </ligand>
</feature>
<dbReference type="EC" id="3.1.3.25" evidence="8"/>
<dbReference type="PROSITE" id="PS00629">
    <property type="entry name" value="IMP_1"/>
    <property type="match status" value="1"/>
</dbReference>
<proteinExistence type="inferred from homology"/>
<dbReference type="Proteomes" id="UP000034022">
    <property type="component" value="Unassembled WGS sequence"/>
</dbReference>
<evidence type="ECO:0000256" key="1">
    <source>
        <dbReference type="ARBA" id="ARBA00001033"/>
    </source>
</evidence>
<feature type="binding site" evidence="7">
    <location>
        <position position="87"/>
    </location>
    <ligand>
        <name>Mg(2+)</name>
        <dbReference type="ChEBI" id="CHEBI:18420"/>
        <label>1</label>
        <note>catalytic</note>
    </ligand>
</feature>
<dbReference type="InterPro" id="IPR020550">
    <property type="entry name" value="Inositol_monophosphatase_CS"/>
</dbReference>
<organism evidence="9 10">
    <name type="scientific">Candidatus Falkowbacteria bacterium GW2011_GWE1_38_31</name>
    <dbReference type="NCBI Taxonomy" id="1618638"/>
    <lineage>
        <taxon>Bacteria</taxon>
        <taxon>Candidatus Falkowiibacteriota</taxon>
    </lineage>
</organism>
<comment type="catalytic activity">
    <reaction evidence="1 8">
        <text>a myo-inositol phosphate + H2O = myo-inositol + phosphate</text>
        <dbReference type="Rhea" id="RHEA:24056"/>
        <dbReference type="ChEBI" id="CHEBI:15377"/>
        <dbReference type="ChEBI" id="CHEBI:17268"/>
        <dbReference type="ChEBI" id="CHEBI:43474"/>
        <dbReference type="ChEBI" id="CHEBI:84139"/>
        <dbReference type="EC" id="3.1.3.25"/>
    </reaction>
</comment>
<protein>
    <recommendedName>
        <fullName evidence="8">Inositol-1-monophosphatase</fullName>
        <ecNumber evidence="8">3.1.3.25</ecNumber>
    </recommendedName>
</protein>
<dbReference type="EMBL" id="LBUU01000014">
    <property type="protein sequence ID" value="KKQ69425.1"/>
    <property type="molecule type" value="Genomic_DNA"/>
</dbReference>
<dbReference type="GO" id="GO:0046872">
    <property type="term" value="F:metal ion binding"/>
    <property type="evidence" value="ECO:0007669"/>
    <property type="project" value="UniProtKB-KW"/>
</dbReference>
<keyword evidence="5 8" id="KW-0378">Hydrolase</keyword>
<comment type="caution">
    <text evidence="9">The sequence shown here is derived from an EMBL/GenBank/DDBJ whole genome shotgun (WGS) entry which is preliminary data.</text>
</comment>
<feature type="binding site" evidence="7">
    <location>
        <position position="68"/>
    </location>
    <ligand>
        <name>Mg(2+)</name>
        <dbReference type="ChEBI" id="CHEBI:18420"/>
        <label>1</label>
        <note>catalytic</note>
    </ligand>
</feature>